<sequence length="432" mass="50414">MKKKWKSISLMILSLFCLLSVPISSIIWLVKKTTNANGYATALSNLLNFEDLKLDPRFRANWYNLLEGSQSYASAYDWNYKVNLNNIMNRVIDGNMDYINASFEQKKPLKYKSELIDDIYLGLQVMGHNSPCASELNEIGRYEISNFTALENAGYTLYINKEDPNSLLNILNIDDSEKRNYQNKEYYKLINFNNTDNIFYKTSSKVNKDTITKWNNQNITLKLIAKKDSDSRVLSIYDPKYHRSSLGIRIITHTSNEFIQYKLWDWNQYNFNDENLLCYIASNLIKFYVEIGLNYIDFIDPNSSMYNVKAYPLEGIDNVFSHKEGGGGGATPGSLLYYAYKYGSFYDLRIIALTYSTTDLRYIYISYDQNNIIEFDKNNKDNVVVDDIDKVTNNYNNRTKLGFNPWIEFNDQVRGFVQKTWNLLLFAMDKML</sequence>
<proteinExistence type="predicted"/>
<name>A0A0K1W209_9MOLU</name>
<dbReference type="AlphaFoldDB" id="A0A0K1W209"/>
<reference evidence="1 2" key="1">
    <citation type="journal article" date="2015" name="Genome Announc.">
        <title>Complete Genome Sequence of Spiroplasma litorale TN-1T (DSM 21781), a Bacterium Isolated from a Green-Eyed Horsefly (Tabanus nigrovittatus).</title>
        <authorList>
            <person name="Lo W.S."/>
            <person name="Lai Y.C."/>
            <person name="Lien Y.W."/>
            <person name="Wang T.H."/>
            <person name="Kuo C.H."/>
        </authorList>
    </citation>
    <scope>NUCLEOTIDE SEQUENCE [LARGE SCALE GENOMIC DNA]</scope>
    <source>
        <strain evidence="1 2">TN-1</strain>
    </source>
</reference>
<dbReference type="OrthoDB" id="391587at2"/>
<keyword evidence="2" id="KW-1185">Reference proteome</keyword>
<protein>
    <submittedName>
        <fullName evidence="1">Uncharacterized protein</fullName>
    </submittedName>
</protein>
<accession>A0A0K1W209</accession>
<gene>
    <name evidence="1" type="ORF">SLITO_v1c07240</name>
</gene>
<dbReference type="EMBL" id="CP012357">
    <property type="protein sequence ID" value="AKX34349.1"/>
    <property type="molecule type" value="Genomic_DNA"/>
</dbReference>
<dbReference type="Proteomes" id="UP000067476">
    <property type="component" value="Chromosome"/>
</dbReference>
<dbReference type="RefSeq" id="WP_075058437.1">
    <property type="nucleotide sequence ID" value="NZ_CP012357.1"/>
</dbReference>
<evidence type="ECO:0000313" key="2">
    <source>
        <dbReference type="Proteomes" id="UP000067476"/>
    </source>
</evidence>
<evidence type="ECO:0000313" key="1">
    <source>
        <dbReference type="EMBL" id="AKX34349.1"/>
    </source>
</evidence>
<organism evidence="1 2">
    <name type="scientific">Spiroplasma litorale</name>
    <dbReference type="NCBI Taxonomy" id="216942"/>
    <lineage>
        <taxon>Bacteria</taxon>
        <taxon>Bacillati</taxon>
        <taxon>Mycoplasmatota</taxon>
        <taxon>Mollicutes</taxon>
        <taxon>Entomoplasmatales</taxon>
        <taxon>Spiroplasmataceae</taxon>
        <taxon>Spiroplasma</taxon>
    </lineage>
</organism>
<dbReference type="KEGG" id="sll:SLITO_v1c07240"/>
<dbReference type="STRING" id="216942.SLITO_v1c07240"/>
<dbReference type="PATRIC" id="fig|216942.3.peg.735"/>